<evidence type="ECO:0000259" key="8">
    <source>
        <dbReference type="SMART" id="SM00670"/>
    </source>
</evidence>
<dbReference type="InterPro" id="IPR029060">
    <property type="entry name" value="PIN-like_dom_sf"/>
</dbReference>
<keyword evidence="5" id="KW-0067">ATP-binding</keyword>
<feature type="domain" description="PIN" evidence="8">
    <location>
        <begin position="18"/>
        <end position="145"/>
    </location>
</feature>
<dbReference type="InterPro" id="IPR003714">
    <property type="entry name" value="PhoH"/>
</dbReference>
<sequence length="457" mass="49280">MVSSATQHVEVAVGEGRRTHVLDTSVLLSDPKAIGRFAEHDVVLPVVVITELEAKRHHAELGYFARSALRMLDDLRLKHGRLDAPIPLTEEGGSLRVELNHSDLSVLPAGFRLGDNDTRILAVAANLAAEGLDVTVVSKDLPMRVKASALGLRAEEYRAELAVDSGWTGMDALDLSEQQMAELWENESVALADVVGAASASFGTTSPQDLPCHTGLVLHSPRGSALGRVTADKHVQLVRGDQDVFGVHGRSAEQRIAIDMLLDEEIGIVSLGGRAGTGKSALALCAGLEAVLERRQHRKVMVFRPLYAVGGQDLGYLPGSEAEKMNPWAQAVFDTLGALVSKEVVEEVLDRDILEVLPLTHIRGRSLHDAYVIVDEAQSLERNVLLTVLSRIGQSSRVVLTHDVAQRDNLRVGRHDGIAAVIEALKGHPLFGHVTLTRSERSPVAALVTELFEGIEA</sequence>
<evidence type="ECO:0000256" key="4">
    <source>
        <dbReference type="ARBA" id="ARBA00022801"/>
    </source>
</evidence>
<evidence type="ECO:0000256" key="3">
    <source>
        <dbReference type="ARBA" id="ARBA00022741"/>
    </source>
</evidence>
<comment type="similarity">
    <text evidence="7">In the N-terminal section; belongs to the PINc/VapC protein family.</text>
</comment>
<dbReference type="SMART" id="SM00670">
    <property type="entry name" value="PINc"/>
    <property type="match status" value="1"/>
</dbReference>
<dbReference type="PANTHER" id="PTHR30473">
    <property type="entry name" value="PROTEIN PHOH"/>
    <property type="match status" value="1"/>
</dbReference>
<keyword evidence="2" id="KW-0479">Metal-binding</keyword>
<evidence type="ECO:0000256" key="7">
    <source>
        <dbReference type="ARBA" id="ARBA00046345"/>
    </source>
</evidence>
<name>A0ABT7S561_9CELL</name>
<evidence type="ECO:0000256" key="2">
    <source>
        <dbReference type="ARBA" id="ARBA00022723"/>
    </source>
</evidence>
<dbReference type="Pfam" id="PF02562">
    <property type="entry name" value="PhoH"/>
    <property type="match status" value="1"/>
</dbReference>
<dbReference type="Gene3D" id="3.40.50.1010">
    <property type="entry name" value="5'-nuclease"/>
    <property type="match status" value="1"/>
</dbReference>
<gene>
    <name evidence="9" type="ORF">QRT05_05355</name>
</gene>
<dbReference type="SUPFAM" id="SSF88723">
    <property type="entry name" value="PIN domain-like"/>
    <property type="match status" value="1"/>
</dbReference>
<dbReference type="RefSeq" id="WP_289445910.1">
    <property type="nucleotide sequence ID" value="NZ_JAUCGR010000001.1"/>
</dbReference>
<evidence type="ECO:0000256" key="1">
    <source>
        <dbReference type="ARBA" id="ARBA00022722"/>
    </source>
</evidence>
<dbReference type="PANTHER" id="PTHR30473:SF2">
    <property type="entry name" value="PIN DOMAIN-CONTAINING PROTEIN"/>
    <property type="match status" value="1"/>
</dbReference>
<proteinExistence type="inferred from homology"/>
<keyword evidence="10" id="KW-1185">Reference proteome</keyword>
<evidence type="ECO:0000256" key="5">
    <source>
        <dbReference type="ARBA" id="ARBA00022840"/>
    </source>
</evidence>
<evidence type="ECO:0000313" key="9">
    <source>
        <dbReference type="EMBL" id="MDM7830750.1"/>
    </source>
</evidence>
<dbReference type="InterPro" id="IPR002716">
    <property type="entry name" value="PIN_dom"/>
</dbReference>
<protein>
    <submittedName>
        <fullName evidence="9">PhoH family protein</fullName>
    </submittedName>
</protein>
<keyword evidence="1" id="KW-0540">Nuclease</keyword>
<keyword evidence="3" id="KW-0547">Nucleotide-binding</keyword>
<dbReference type="CDD" id="cd09883">
    <property type="entry name" value="PIN_VapC_PhoHL-ATPase"/>
    <property type="match status" value="1"/>
</dbReference>
<reference evidence="9 10" key="1">
    <citation type="submission" date="2023-06" db="EMBL/GenBank/DDBJ databases">
        <title>Cellulomonas sp. MW9 Whole genome sequence.</title>
        <authorList>
            <person name="Park S."/>
        </authorList>
    </citation>
    <scope>NUCLEOTIDE SEQUENCE [LARGE SCALE GENOMIC DNA]</scope>
    <source>
        <strain evidence="9 10">MW9</strain>
    </source>
</reference>
<accession>A0ABT7S561</accession>
<keyword evidence="4" id="KW-0378">Hydrolase</keyword>
<keyword evidence="6" id="KW-0460">Magnesium</keyword>
<dbReference type="InterPro" id="IPR051451">
    <property type="entry name" value="PhoH2-like"/>
</dbReference>
<dbReference type="Pfam" id="PF13638">
    <property type="entry name" value="PIN_4"/>
    <property type="match status" value="1"/>
</dbReference>
<comment type="caution">
    <text evidence="9">The sequence shown here is derived from an EMBL/GenBank/DDBJ whole genome shotgun (WGS) entry which is preliminary data.</text>
</comment>
<dbReference type="Proteomes" id="UP001321453">
    <property type="component" value="Unassembled WGS sequence"/>
</dbReference>
<organism evidence="9 10">
    <name type="scientific">Cellulomonas edaphi</name>
    <dbReference type="NCBI Taxonomy" id="3053468"/>
    <lineage>
        <taxon>Bacteria</taxon>
        <taxon>Bacillati</taxon>
        <taxon>Actinomycetota</taxon>
        <taxon>Actinomycetes</taxon>
        <taxon>Micrococcales</taxon>
        <taxon>Cellulomonadaceae</taxon>
        <taxon>Cellulomonas</taxon>
    </lineage>
</organism>
<dbReference type="SUPFAM" id="SSF52540">
    <property type="entry name" value="P-loop containing nucleoside triphosphate hydrolases"/>
    <property type="match status" value="1"/>
</dbReference>
<evidence type="ECO:0000256" key="6">
    <source>
        <dbReference type="ARBA" id="ARBA00022842"/>
    </source>
</evidence>
<evidence type="ECO:0000313" key="10">
    <source>
        <dbReference type="Proteomes" id="UP001321453"/>
    </source>
</evidence>
<dbReference type="Gene3D" id="3.40.50.300">
    <property type="entry name" value="P-loop containing nucleotide triphosphate hydrolases"/>
    <property type="match status" value="1"/>
</dbReference>
<dbReference type="InterPro" id="IPR027417">
    <property type="entry name" value="P-loop_NTPase"/>
</dbReference>
<dbReference type="EMBL" id="JAUCGR010000001">
    <property type="protein sequence ID" value="MDM7830750.1"/>
    <property type="molecule type" value="Genomic_DNA"/>
</dbReference>